<protein>
    <submittedName>
        <fullName evidence="1">Uncharacterized protein</fullName>
    </submittedName>
</protein>
<organism evidence="1">
    <name type="scientific">Siphoviridae sp. ctOCb13</name>
    <dbReference type="NCBI Taxonomy" id="2825477"/>
    <lineage>
        <taxon>Viruses</taxon>
        <taxon>Duplodnaviria</taxon>
        <taxon>Heunggongvirae</taxon>
        <taxon>Uroviricota</taxon>
        <taxon>Caudoviricetes</taxon>
    </lineage>
</organism>
<evidence type="ECO:0000313" key="1">
    <source>
        <dbReference type="EMBL" id="DAE12657.1"/>
    </source>
</evidence>
<name>A0A8S5Q1E8_9CAUD</name>
<proteinExistence type="predicted"/>
<sequence length="101" mass="11624">MKKYILSCILMLATFSIYAQREVKNDTIAVNNTEINKIITDETTTSKGKKVTKYYFIYGGELIQASRHVVESYNLCQKHGAKCHLAMVVNKKTNRKRIILH</sequence>
<dbReference type="EMBL" id="BK015555">
    <property type="protein sequence ID" value="DAE12657.1"/>
    <property type="molecule type" value="Genomic_DNA"/>
</dbReference>
<reference evidence="1" key="1">
    <citation type="journal article" date="2021" name="Proc. Natl. Acad. Sci. U.S.A.">
        <title>A Catalog of Tens of Thousands of Viruses from Human Metagenomes Reveals Hidden Associations with Chronic Diseases.</title>
        <authorList>
            <person name="Tisza M.J."/>
            <person name="Buck C.B."/>
        </authorList>
    </citation>
    <scope>NUCLEOTIDE SEQUENCE</scope>
    <source>
        <strain evidence="1">CtOCb13</strain>
    </source>
</reference>
<accession>A0A8S5Q1E8</accession>